<keyword evidence="8 10" id="KW-0333">Golgi apparatus</keyword>
<proteinExistence type="inferred from homology"/>
<dbReference type="STRING" id="158441.A0A226EKV2"/>
<evidence type="ECO:0000256" key="9">
    <source>
        <dbReference type="ARBA" id="ARBA00068379"/>
    </source>
</evidence>
<comment type="similarity">
    <text evidence="4 10">Belongs to the TRAPP small subunits family. BET3 subfamily.</text>
</comment>
<name>A0A226EKV2_FOLCA</name>
<comment type="subunit">
    <text evidence="10">Part of the multisubunit TRAPP (transport protein particle) complex.</text>
</comment>
<evidence type="ECO:0000313" key="12">
    <source>
        <dbReference type="Proteomes" id="UP000198287"/>
    </source>
</evidence>
<dbReference type="PANTHER" id="PTHR20902">
    <property type="entry name" value="41-2 PROTEIN ANTIGEN-RELATED"/>
    <property type="match status" value="1"/>
</dbReference>
<accession>A0A226EKV2</accession>
<dbReference type="Pfam" id="PF04051">
    <property type="entry name" value="TRAPP"/>
    <property type="match status" value="1"/>
</dbReference>
<organism evidence="11 12">
    <name type="scientific">Folsomia candida</name>
    <name type="common">Springtail</name>
    <dbReference type="NCBI Taxonomy" id="158441"/>
    <lineage>
        <taxon>Eukaryota</taxon>
        <taxon>Metazoa</taxon>
        <taxon>Ecdysozoa</taxon>
        <taxon>Arthropoda</taxon>
        <taxon>Hexapoda</taxon>
        <taxon>Collembola</taxon>
        <taxon>Entomobryomorpha</taxon>
        <taxon>Isotomoidea</taxon>
        <taxon>Isotomidae</taxon>
        <taxon>Proisotominae</taxon>
        <taxon>Folsomia</taxon>
    </lineage>
</organism>
<dbReference type="GO" id="GO:1990072">
    <property type="term" value="C:TRAPPIII protein complex"/>
    <property type="evidence" value="ECO:0007669"/>
    <property type="project" value="TreeGrafter"/>
</dbReference>
<protein>
    <recommendedName>
        <fullName evidence="9 10">Trafficking protein particle complex subunit 5</fullName>
    </recommendedName>
</protein>
<dbReference type="GO" id="GO:1990071">
    <property type="term" value="C:TRAPPII protein complex"/>
    <property type="evidence" value="ECO:0007669"/>
    <property type="project" value="TreeGrafter"/>
</dbReference>
<reference evidence="11 12" key="1">
    <citation type="submission" date="2015-12" db="EMBL/GenBank/DDBJ databases">
        <title>The genome of Folsomia candida.</title>
        <authorList>
            <person name="Faddeeva A."/>
            <person name="Derks M.F."/>
            <person name="Anvar Y."/>
            <person name="Smit S."/>
            <person name="Van Straalen N."/>
            <person name="Roelofs D."/>
        </authorList>
    </citation>
    <scope>NUCLEOTIDE SEQUENCE [LARGE SCALE GENOMIC DNA]</scope>
    <source>
        <strain evidence="11 12">VU population</strain>
        <tissue evidence="11">Whole body</tissue>
    </source>
</reference>
<keyword evidence="12" id="KW-1185">Reference proteome</keyword>
<evidence type="ECO:0000256" key="3">
    <source>
        <dbReference type="ARBA" id="ARBA00004240"/>
    </source>
</evidence>
<evidence type="ECO:0000256" key="4">
    <source>
        <dbReference type="ARBA" id="ARBA00006218"/>
    </source>
</evidence>
<comment type="function">
    <text evidence="1 10">May play a role in vesicular transport from endoplasmic reticulum to Golgi.</text>
</comment>
<dbReference type="InterPro" id="IPR007194">
    <property type="entry name" value="TRAPP_component"/>
</dbReference>
<dbReference type="PIRSF" id="PIRSF017479">
    <property type="entry name" value="TRAPP_I_complex_Trs31"/>
    <property type="match status" value="1"/>
</dbReference>
<dbReference type="Gene3D" id="3.30.1380.20">
    <property type="entry name" value="Trafficking protein particle complex subunit 3"/>
    <property type="match status" value="1"/>
</dbReference>
<evidence type="ECO:0000256" key="7">
    <source>
        <dbReference type="ARBA" id="ARBA00022892"/>
    </source>
</evidence>
<dbReference type="PANTHER" id="PTHR20902:SF0">
    <property type="entry name" value="TRAFFICKING PROTEIN PARTICLE COMPLEX SUBUNIT 5"/>
    <property type="match status" value="1"/>
</dbReference>
<dbReference type="EMBL" id="LNIX01000003">
    <property type="protein sequence ID" value="OXA57624.1"/>
    <property type="molecule type" value="Genomic_DNA"/>
</dbReference>
<dbReference type="Proteomes" id="UP000198287">
    <property type="component" value="Unassembled WGS sequence"/>
</dbReference>
<dbReference type="CDD" id="cd14943">
    <property type="entry name" value="TRAPPC5_Trs31"/>
    <property type="match status" value="1"/>
</dbReference>
<evidence type="ECO:0000256" key="10">
    <source>
        <dbReference type="PIRNR" id="PIRNR017479"/>
    </source>
</evidence>
<keyword evidence="5 10" id="KW-0813">Transport</keyword>
<evidence type="ECO:0000256" key="8">
    <source>
        <dbReference type="ARBA" id="ARBA00023034"/>
    </source>
</evidence>
<dbReference type="GO" id="GO:0006888">
    <property type="term" value="P:endoplasmic reticulum to Golgi vesicle-mediated transport"/>
    <property type="evidence" value="ECO:0007669"/>
    <property type="project" value="TreeGrafter"/>
</dbReference>
<dbReference type="OMA" id="YMVKFDD"/>
<evidence type="ECO:0000256" key="6">
    <source>
        <dbReference type="ARBA" id="ARBA00022824"/>
    </source>
</evidence>
<keyword evidence="7 10" id="KW-0931">ER-Golgi transport</keyword>
<dbReference type="SUPFAM" id="SSF111126">
    <property type="entry name" value="Ligand-binding domain in the NO signalling and Golgi transport"/>
    <property type="match status" value="1"/>
</dbReference>
<dbReference type="GO" id="GO:1990070">
    <property type="term" value="C:TRAPPI protein complex"/>
    <property type="evidence" value="ECO:0007669"/>
    <property type="project" value="TreeGrafter"/>
</dbReference>
<evidence type="ECO:0000256" key="5">
    <source>
        <dbReference type="ARBA" id="ARBA00022448"/>
    </source>
</evidence>
<comment type="subcellular location">
    <subcellularLocation>
        <location evidence="3">Endoplasmic reticulum</location>
    </subcellularLocation>
    <subcellularLocation>
        <location evidence="2 10">Golgi apparatus</location>
        <location evidence="2 10">cis-Golgi network</location>
    </subcellularLocation>
</comment>
<dbReference type="GO" id="GO:0005783">
    <property type="term" value="C:endoplasmic reticulum"/>
    <property type="evidence" value="ECO:0007669"/>
    <property type="project" value="UniProtKB-SubCell"/>
</dbReference>
<dbReference type="InterPro" id="IPR016696">
    <property type="entry name" value="TRAPP-I_su5"/>
</dbReference>
<dbReference type="FunFam" id="3.30.1380.20:FF:000005">
    <property type="entry name" value="Trafficking protein particle complex subunit 5"/>
    <property type="match status" value="1"/>
</dbReference>
<evidence type="ECO:0000313" key="11">
    <source>
        <dbReference type="EMBL" id="OXA57624.1"/>
    </source>
</evidence>
<dbReference type="AlphaFoldDB" id="A0A226EKV2"/>
<gene>
    <name evidence="11" type="ORF">Fcan01_08488</name>
</gene>
<evidence type="ECO:0000256" key="1">
    <source>
        <dbReference type="ARBA" id="ARBA00002910"/>
    </source>
</evidence>
<dbReference type="InterPro" id="IPR024096">
    <property type="entry name" value="NO_sig/Golgi_transp_ligand-bd"/>
</dbReference>
<keyword evidence="6 10" id="KW-0256">Endoplasmic reticulum</keyword>
<comment type="caution">
    <text evidence="11">The sequence shown here is derived from an EMBL/GenBank/DDBJ whole genome shotgun (WGS) entry which is preliminary data.</text>
</comment>
<evidence type="ECO:0000256" key="2">
    <source>
        <dbReference type="ARBA" id="ARBA00004222"/>
    </source>
</evidence>
<dbReference type="OrthoDB" id="10254842at2759"/>
<sequence>MQSQAENGGGGASTGPAGGDPYALLGSMIMLTQSKAKTSILDKSLSKGKTDMHLSGFALLFSEIVQYCQNRSNSVSELHSKLSDMGKQVGIKVIDLIVLREKNYKREIKLLNMLLFIRSTVWKTLFGKEADKLEHSTDDNRQYYILEKEPLVNRFISVPKDKGNLNCAAFNAGIVEGVLETSGFPAKVIAQWHKGITYYVIEFDESVITRDKQLDER</sequence>